<feature type="region of interest" description="Disordered" evidence="1">
    <location>
        <begin position="234"/>
        <end position="253"/>
    </location>
</feature>
<dbReference type="Pfam" id="PF07727">
    <property type="entry name" value="RVT_2"/>
    <property type="match status" value="1"/>
</dbReference>
<dbReference type="AlphaFoldDB" id="A0A2I0WBP1"/>
<dbReference type="SUPFAM" id="SSF53098">
    <property type="entry name" value="Ribonuclease H-like"/>
    <property type="match status" value="1"/>
</dbReference>
<dbReference type="InterPro" id="IPR013103">
    <property type="entry name" value="RVT_2"/>
</dbReference>
<dbReference type="InterPro" id="IPR036397">
    <property type="entry name" value="RNaseH_sf"/>
</dbReference>
<dbReference type="EMBL" id="KZ502785">
    <property type="protein sequence ID" value="PKU73081.1"/>
    <property type="molecule type" value="Genomic_DNA"/>
</dbReference>
<dbReference type="GO" id="GO:0015074">
    <property type="term" value="P:DNA integration"/>
    <property type="evidence" value="ECO:0007669"/>
    <property type="project" value="InterPro"/>
</dbReference>
<dbReference type="InterPro" id="IPR043502">
    <property type="entry name" value="DNA/RNA_pol_sf"/>
</dbReference>
<accession>A0A2I0WBP1</accession>
<dbReference type="PANTHER" id="PTHR11439">
    <property type="entry name" value="GAG-POL-RELATED RETROTRANSPOSON"/>
    <property type="match status" value="1"/>
</dbReference>
<dbReference type="InterPro" id="IPR012337">
    <property type="entry name" value="RNaseH-like_sf"/>
</dbReference>
<dbReference type="Proteomes" id="UP000233837">
    <property type="component" value="Unassembled WGS sequence"/>
</dbReference>
<reference evidence="3 4" key="2">
    <citation type="journal article" date="2017" name="Nature">
        <title>The Apostasia genome and the evolution of orchids.</title>
        <authorList>
            <person name="Zhang G.Q."/>
            <person name="Liu K.W."/>
            <person name="Li Z."/>
            <person name="Lohaus R."/>
            <person name="Hsiao Y.Y."/>
            <person name="Niu S.C."/>
            <person name="Wang J.Y."/>
            <person name="Lin Y.C."/>
            <person name="Xu Q."/>
            <person name="Chen L.J."/>
            <person name="Yoshida K."/>
            <person name="Fujiwara S."/>
            <person name="Wang Z.W."/>
            <person name="Zhang Y.Q."/>
            <person name="Mitsuda N."/>
            <person name="Wang M."/>
            <person name="Liu G.H."/>
            <person name="Pecoraro L."/>
            <person name="Huang H.X."/>
            <person name="Xiao X.J."/>
            <person name="Lin M."/>
            <person name="Wu X.Y."/>
            <person name="Wu W.L."/>
            <person name="Chen Y.Y."/>
            <person name="Chang S.B."/>
            <person name="Sakamoto S."/>
            <person name="Ohme-Takagi M."/>
            <person name="Yagi M."/>
            <person name="Zeng S.J."/>
            <person name="Shen C.Y."/>
            <person name="Yeh C.M."/>
            <person name="Luo Y.B."/>
            <person name="Tsai W.C."/>
            <person name="Van de Peer Y."/>
            <person name="Liu Z.J."/>
        </authorList>
    </citation>
    <scope>NUCLEOTIDE SEQUENCE [LARGE SCALE GENOMIC DNA]</scope>
    <source>
        <tissue evidence="3">The whole plant</tissue>
    </source>
</reference>
<dbReference type="InterPro" id="IPR057670">
    <property type="entry name" value="SH3_retrovirus"/>
</dbReference>
<name>A0A2I0WBP1_9ASPA</name>
<organism evidence="3 4">
    <name type="scientific">Dendrobium catenatum</name>
    <dbReference type="NCBI Taxonomy" id="906689"/>
    <lineage>
        <taxon>Eukaryota</taxon>
        <taxon>Viridiplantae</taxon>
        <taxon>Streptophyta</taxon>
        <taxon>Embryophyta</taxon>
        <taxon>Tracheophyta</taxon>
        <taxon>Spermatophyta</taxon>
        <taxon>Magnoliopsida</taxon>
        <taxon>Liliopsida</taxon>
        <taxon>Asparagales</taxon>
        <taxon>Orchidaceae</taxon>
        <taxon>Epidendroideae</taxon>
        <taxon>Malaxideae</taxon>
        <taxon>Dendrobiinae</taxon>
        <taxon>Dendrobium</taxon>
    </lineage>
</organism>
<evidence type="ECO:0000259" key="2">
    <source>
        <dbReference type="PROSITE" id="PS50994"/>
    </source>
</evidence>
<feature type="domain" description="Integrase catalytic" evidence="2">
    <location>
        <begin position="1"/>
        <end position="108"/>
    </location>
</feature>
<evidence type="ECO:0000313" key="3">
    <source>
        <dbReference type="EMBL" id="PKU73081.1"/>
    </source>
</evidence>
<dbReference type="SUPFAM" id="SSF56672">
    <property type="entry name" value="DNA/RNA polymerases"/>
    <property type="match status" value="1"/>
</dbReference>
<evidence type="ECO:0000313" key="4">
    <source>
        <dbReference type="Proteomes" id="UP000233837"/>
    </source>
</evidence>
<dbReference type="Pfam" id="PF25597">
    <property type="entry name" value="SH3_retrovirus"/>
    <property type="match status" value="1"/>
</dbReference>
<dbReference type="Gene3D" id="3.30.420.10">
    <property type="entry name" value="Ribonuclease H-like superfamily/Ribonuclease H"/>
    <property type="match status" value="1"/>
</dbReference>
<dbReference type="PANTHER" id="PTHR11439:SF483">
    <property type="entry name" value="PEPTIDE SYNTHASE GLIP-LIKE, PUTATIVE (AFU_ORTHOLOGUE AFUA_3G12920)-RELATED"/>
    <property type="match status" value="1"/>
</dbReference>
<dbReference type="PROSITE" id="PS50994">
    <property type="entry name" value="INTEGRASE"/>
    <property type="match status" value="1"/>
</dbReference>
<gene>
    <name evidence="3" type="ORF">MA16_Dca027684</name>
</gene>
<dbReference type="CDD" id="cd09272">
    <property type="entry name" value="RNase_HI_RT_Ty1"/>
    <property type="match status" value="1"/>
</dbReference>
<keyword evidence="4" id="KW-1185">Reference proteome</keyword>
<dbReference type="GO" id="GO:0003676">
    <property type="term" value="F:nucleic acid binding"/>
    <property type="evidence" value="ECO:0007669"/>
    <property type="project" value="InterPro"/>
</dbReference>
<proteinExistence type="predicted"/>
<sequence>MVEKQFSTQIKIFRSDAGGEYSSIPFRNFLSTKGIIHQFSCPYTPQQNGLAERKHRHIIETARTLLLQAHLPTQFWIEAVLTATYLINRLPSLTTNSLSPFQHLFKKQPVYTHLKIFGCLCFPWLQHSASHKFAPKSSACVFLGYSSSHKGYRCYQLSNQKIIISRHVQFHEHVFPFASSAPTNSNISTTNPTSIAAPLSLVPYTLTNAALHPPTSLPTEHTHLPDLPISHFTNDTAPHSPHSLPIQQANTSLPDPLPSVLPQTRHTMVTRLKTGSLKPKQHFDLQHKLTKISDPTCYSVAVKHQCWRDAMSTEFQALQAQGTWDLVPSPPNQIVLGCKWIYKTKRHSDGSIARYKAPFVAQGFRQEYGIDYTETFSPVAKFPTLRLFIAAVVHSHWPITQLDVSNAFLHGDLHETVYMNHLNQPPGFKDSQHPDFVCRLHKAIYGLKQSPRMWFAKFTTHLQSLRFRHSDADPSLLIYSSKSHHIYLLVYVDDILLTGSSTVAIQSLIRNLQHNFQIRNLGGLNNFLGIHAISTPTSFHLNQASYASDILQRARFLTCKPVVTPFSLKPVVDDTSLLLFENPEFYRQIVGALQYLTLTWPDISYDVNKQCQYMHTPLRHHFQALKHLLRYLRGTVEFGLPINNTSSSLRAYADSDWAGDPINRKSTTGYCIFLGDTLLSWCVKKQPTVARSSTEAEYRALATAATDIVWIWRLLAEFRFINSAPTPLYCDNVSAIALAHNPIFHARTKHIEVDYHFIRDFVKSNSTTVHHINTQDQVADIFTKTLPRLRYNLLHDKLMVSPIPSACGGLLKCSESEQNTSLHTVHH</sequence>
<reference evidence="3 4" key="1">
    <citation type="journal article" date="2016" name="Sci. Rep.">
        <title>The Dendrobium catenatum Lindl. genome sequence provides insights into polysaccharide synthase, floral development and adaptive evolution.</title>
        <authorList>
            <person name="Zhang G.Q."/>
            <person name="Xu Q."/>
            <person name="Bian C."/>
            <person name="Tsai W.C."/>
            <person name="Yeh C.M."/>
            <person name="Liu K.W."/>
            <person name="Yoshida K."/>
            <person name="Zhang L.S."/>
            <person name="Chang S.B."/>
            <person name="Chen F."/>
            <person name="Shi Y."/>
            <person name="Su Y.Y."/>
            <person name="Zhang Y.Q."/>
            <person name="Chen L.J."/>
            <person name="Yin Y."/>
            <person name="Lin M."/>
            <person name="Huang H."/>
            <person name="Deng H."/>
            <person name="Wang Z.W."/>
            <person name="Zhu S.L."/>
            <person name="Zhao X."/>
            <person name="Deng C."/>
            <person name="Niu S.C."/>
            <person name="Huang J."/>
            <person name="Wang M."/>
            <person name="Liu G.H."/>
            <person name="Yang H.J."/>
            <person name="Xiao X.J."/>
            <person name="Hsiao Y.Y."/>
            <person name="Wu W.L."/>
            <person name="Chen Y.Y."/>
            <person name="Mitsuda N."/>
            <person name="Ohme-Takagi M."/>
            <person name="Luo Y.B."/>
            <person name="Van de Peer Y."/>
            <person name="Liu Z.J."/>
        </authorList>
    </citation>
    <scope>NUCLEOTIDE SEQUENCE [LARGE SCALE GENOMIC DNA]</scope>
    <source>
        <tissue evidence="3">The whole plant</tissue>
    </source>
</reference>
<dbReference type="InterPro" id="IPR001584">
    <property type="entry name" value="Integrase_cat-core"/>
</dbReference>
<evidence type="ECO:0000256" key="1">
    <source>
        <dbReference type="SAM" id="MobiDB-lite"/>
    </source>
</evidence>
<protein>
    <submittedName>
        <fullName evidence="3">Retrovirus-related Pol polyprotein from transposon TNT 1-94</fullName>
    </submittedName>
</protein>